<dbReference type="EMBL" id="MCFK01000317">
    <property type="protein sequence ID" value="RKF65773.1"/>
    <property type="molecule type" value="Genomic_DNA"/>
</dbReference>
<proteinExistence type="predicted"/>
<name>A0A420I7T1_9PEZI</name>
<sequence length="217" mass="24637">MSLRTVDDVLECLSIQKEQHGDISRSDAMRFVTRVCDGDDRVVQDTRRALDILVSYLVPCDVVLGCVQAISFFYPFANFTQAPWGFYCNLRSSKPEVFINRLREITMRDVLQDTKLQSGYRTVHMRGTVNGSLSNIDVQIYCGPVSPYASILSLPSSYEQSLLSACGGICFWSKLKNDDPERRRESDQELYDRQCETSREIFYAVSNNSTMFLGSTA</sequence>
<accession>A0A420I7T1</accession>
<dbReference type="AlphaFoldDB" id="A0A420I7T1"/>
<dbReference type="OrthoDB" id="10455837at2759"/>
<feature type="non-terminal residue" evidence="1">
    <location>
        <position position="217"/>
    </location>
</feature>
<comment type="caution">
    <text evidence="1">The sequence shown here is derived from an EMBL/GenBank/DDBJ whole genome shotgun (WGS) entry which is preliminary data.</text>
</comment>
<organism evidence="1 2">
    <name type="scientific">Erysiphe neolycopersici</name>
    <dbReference type="NCBI Taxonomy" id="212602"/>
    <lineage>
        <taxon>Eukaryota</taxon>
        <taxon>Fungi</taxon>
        <taxon>Dikarya</taxon>
        <taxon>Ascomycota</taxon>
        <taxon>Pezizomycotina</taxon>
        <taxon>Leotiomycetes</taxon>
        <taxon>Erysiphales</taxon>
        <taxon>Erysiphaceae</taxon>
        <taxon>Erysiphe</taxon>
    </lineage>
</organism>
<dbReference type="STRING" id="212602.A0A420I7T1"/>
<reference evidence="1 2" key="1">
    <citation type="journal article" date="2018" name="BMC Genomics">
        <title>Comparative genome analyses reveal sequence features reflecting distinct modes of host-adaptation between dicot and monocot powdery mildew.</title>
        <authorList>
            <person name="Wu Y."/>
            <person name="Ma X."/>
            <person name="Pan Z."/>
            <person name="Kale S.D."/>
            <person name="Song Y."/>
            <person name="King H."/>
            <person name="Zhang Q."/>
            <person name="Presley C."/>
            <person name="Deng X."/>
            <person name="Wei C.I."/>
            <person name="Xiao S."/>
        </authorList>
    </citation>
    <scope>NUCLEOTIDE SEQUENCE [LARGE SCALE GENOMIC DNA]</scope>
    <source>
        <strain evidence="1">UMSG2</strain>
    </source>
</reference>
<keyword evidence="2" id="KW-1185">Reference proteome</keyword>
<evidence type="ECO:0000313" key="1">
    <source>
        <dbReference type="EMBL" id="RKF65773.1"/>
    </source>
</evidence>
<protein>
    <submittedName>
        <fullName evidence="1">Uncharacterized protein</fullName>
    </submittedName>
</protein>
<evidence type="ECO:0000313" key="2">
    <source>
        <dbReference type="Proteomes" id="UP000286134"/>
    </source>
</evidence>
<gene>
    <name evidence="1" type="ORF">OnM2_003021</name>
</gene>
<dbReference type="Proteomes" id="UP000286134">
    <property type="component" value="Unassembled WGS sequence"/>
</dbReference>